<reference evidence="1" key="1">
    <citation type="journal article" date="2015" name="ISME J.">
        <title>Draft Genome Sequence of Streptomyces incarnatus NRRL8089, which Produces the Nucleoside Antibiotic Sinefungin.</title>
        <authorList>
            <person name="Oshima K."/>
            <person name="Hattori M."/>
            <person name="Shimizu H."/>
            <person name="Fukuda K."/>
            <person name="Nemoto M."/>
            <person name="Inagaki K."/>
            <person name="Tamura T."/>
        </authorList>
    </citation>
    <scope>NUCLEOTIDE SEQUENCE</scope>
    <source>
        <strain evidence="1">FACHB-1375</strain>
    </source>
</reference>
<name>A0A926VB85_9CYAN</name>
<accession>A0A926VB85</accession>
<protein>
    <submittedName>
        <fullName evidence="1">Uncharacterized protein</fullName>
    </submittedName>
</protein>
<dbReference type="Proteomes" id="UP000641646">
    <property type="component" value="Unassembled WGS sequence"/>
</dbReference>
<dbReference type="AlphaFoldDB" id="A0A926VB85"/>
<sequence>MSKLRFALIGASVAALFATPINSSVEKLLCETKTPLCYGWRSPDKILNETQKAAVIGLGLGIAIAGNNENKSKTQLLNLTPDEVATLCLAVLCLILANSSKYKETTEKVASDVRANLAKGKASPSLSYLFKDLKSPGVLAIGAAEGNLTIDGRKTSNYFGHTDPGNSAHNRGFCSWQAGPVSSVQEADIKCLNRIRSRIGHVSSLFEDAGLDVSKHKSAAVAALDLWNQANPCVYQRFPSAYAAALKQGRSGQQARVHARVEAFRKNGVLSANGLFKICRTSKFYIDRFPYAVGSEQWRYNCIKFDQLRRQKQIERVLSIN</sequence>
<organism evidence="1 2">
    <name type="scientific">Aerosakkonema funiforme FACHB-1375</name>
    <dbReference type="NCBI Taxonomy" id="2949571"/>
    <lineage>
        <taxon>Bacteria</taxon>
        <taxon>Bacillati</taxon>
        <taxon>Cyanobacteriota</taxon>
        <taxon>Cyanophyceae</taxon>
        <taxon>Oscillatoriophycideae</taxon>
        <taxon>Aerosakkonematales</taxon>
        <taxon>Aerosakkonemataceae</taxon>
        <taxon>Aerosakkonema</taxon>
    </lineage>
</organism>
<keyword evidence="2" id="KW-1185">Reference proteome</keyword>
<gene>
    <name evidence="1" type="ORF">H6G03_05860</name>
</gene>
<evidence type="ECO:0000313" key="2">
    <source>
        <dbReference type="Proteomes" id="UP000641646"/>
    </source>
</evidence>
<proteinExistence type="predicted"/>
<reference evidence="1" key="2">
    <citation type="submission" date="2020-08" db="EMBL/GenBank/DDBJ databases">
        <authorList>
            <person name="Chen M."/>
            <person name="Teng W."/>
            <person name="Zhao L."/>
            <person name="Hu C."/>
            <person name="Zhou Y."/>
            <person name="Han B."/>
            <person name="Song L."/>
            <person name="Shu W."/>
        </authorList>
    </citation>
    <scope>NUCLEOTIDE SEQUENCE</scope>
    <source>
        <strain evidence="1">FACHB-1375</strain>
    </source>
</reference>
<comment type="caution">
    <text evidence="1">The sequence shown here is derived from an EMBL/GenBank/DDBJ whole genome shotgun (WGS) entry which is preliminary data.</text>
</comment>
<evidence type="ECO:0000313" key="1">
    <source>
        <dbReference type="EMBL" id="MBD2180632.1"/>
    </source>
</evidence>
<dbReference type="EMBL" id="JACJPW010000010">
    <property type="protein sequence ID" value="MBD2180632.1"/>
    <property type="molecule type" value="Genomic_DNA"/>
</dbReference>
<dbReference type="RefSeq" id="WP_190463035.1">
    <property type="nucleotide sequence ID" value="NZ_JACJPW010000010.1"/>
</dbReference>